<feature type="transmembrane region" description="Helical" evidence="1">
    <location>
        <begin position="78"/>
        <end position="102"/>
    </location>
</feature>
<dbReference type="Proteomes" id="UP000315825">
    <property type="component" value="Unassembled WGS sequence"/>
</dbReference>
<evidence type="ECO:0000313" key="2">
    <source>
        <dbReference type="EMBL" id="RZO25935.1"/>
    </source>
</evidence>
<reference evidence="2 3" key="1">
    <citation type="submission" date="2019-02" db="EMBL/GenBank/DDBJ databases">
        <title>Prokaryotic population dynamics and viral predation in marine succession experiment using metagenomics: the confinement effect.</title>
        <authorList>
            <person name="Haro-Moreno J.M."/>
            <person name="Rodriguez-Valera F."/>
            <person name="Lopez-Perez M."/>
        </authorList>
    </citation>
    <scope>NUCLEOTIDE SEQUENCE [LARGE SCALE GENOMIC DNA]</scope>
    <source>
        <strain evidence="2">MED-G159</strain>
    </source>
</reference>
<feature type="transmembrane region" description="Helical" evidence="1">
    <location>
        <begin position="37"/>
        <end position="58"/>
    </location>
</feature>
<protein>
    <recommendedName>
        <fullName evidence="4">Lycopene cyclase domain-containing protein</fullName>
    </recommendedName>
</protein>
<feature type="transmembrane region" description="Helical" evidence="1">
    <location>
        <begin position="6"/>
        <end position="25"/>
    </location>
</feature>
<name>A0A520MXJ1_9GAMM</name>
<feature type="transmembrane region" description="Helical" evidence="1">
    <location>
        <begin position="172"/>
        <end position="191"/>
    </location>
</feature>
<evidence type="ECO:0000256" key="1">
    <source>
        <dbReference type="SAM" id="Phobius"/>
    </source>
</evidence>
<dbReference type="EMBL" id="SHBE01000008">
    <property type="protein sequence ID" value="RZO25935.1"/>
    <property type="molecule type" value="Genomic_DNA"/>
</dbReference>
<evidence type="ECO:0008006" key="4">
    <source>
        <dbReference type="Google" id="ProtNLM"/>
    </source>
</evidence>
<evidence type="ECO:0000313" key="3">
    <source>
        <dbReference type="Proteomes" id="UP000315825"/>
    </source>
</evidence>
<organism evidence="2 3">
    <name type="scientific">SAR86 cluster bacterium</name>
    <dbReference type="NCBI Taxonomy" id="2030880"/>
    <lineage>
        <taxon>Bacteria</taxon>
        <taxon>Pseudomonadati</taxon>
        <taxon>Pseudomonadota</taxon>
        <taxon>Gammaproteobacteria</taxon>
        <taxon>SAR86 cluster</taxon>
    </lineage>
</organism>
<gene>
    <name evidence="2" type="ORF">EVA92_04260</name>
</gene>
<dbReference type="AlphaFoldDB" id="A0A520MXJ1"/>
<keyword evidence="1" id="KW-0472">Membrane</keyword>
<feature type="transmembrane region" description="Helical" evidence="1">
    <location>
        <begin position="114"/>
        <end position="138"/>
    </location>
</feature>
<accession>A0A520MXJ1</accession>
<keyword evidence="1" id="KW-0812">Transmembrane</keyword>
<sequence>MTVEEIRIVFVVYVSAILPLMLILFLRNKIPSWIPKFYFIIFLICAFGWELWFNFGILNGDSVNLRRSESLNFWLPQNINWILNSMADAGTISIGGLLLMWLFSKKNTEIFRQWSWGSFLILSIWCIGQNLFVEMFLYHDQLSLGKQLSWAPLSPLGQIYNPILFEFQNRTVMLQTQLPWVFTPFLIYYFSIKFNKK</sequence>
<comment type="caution">
    <text evidence="2">The sequence shown here is derived from an EMBL/GenBank/DDBJ whole genome shotgun (WGS) entry which is preliminary data.</text>
</comment>
<keyword evidence="1" id="KW-1133">Transmembrane helix</keyword>
<proteinExistence type="predicted"/>